<accession>A0A6G9XS63</accession>
<evidence type="ECO:0000313" key="3">
    <source>
        <dbReference type="Proteomes" id="UP000501705"/>
    </source>
</evidence>
<dbReference type="CDD" id="cd03443">
    <property type="entry name" value="PaaI_thioesterase"/>
    <property type="match status" value="1"/>
</dbReference>
<dbReference type="SUPFAM" id="SSF54637">
    <property type="entry name" value="Thioesterase/thiol ester dehydrase-isomerase"/>
    <property type="match status" value="1"/>
</dbReference>
<gene>
    <name evidence="2" type="ORF">F5X71_16715</name>
</gene>
<dbReference type="Gene3D" id="3.10.129.10">
    <property type="entry name" value="Hotdog Thioesterase"/>
    <property type="match status" value="1"/>
</dbReference>
<sequence length="209" mass="22719">MRCRCRATRRAAGAAARCGSCRATRPRIQRDAGNISDSRATAPRQWTRRHQMSDDATIHGHEKVLEYTVELFRSFTPPGVSLQLPPPSAKEMDMQFEEYVPGTSLTATVAAPPSYANAVGLVQGGFLSAMFDNLIGPLSYLTARGPTTTLELTTHFMRQTFPGQRLRLTAVVRKAGRTAIYLAAEAHSEDGKLVATAVSTVQVLSMPTP</sequence>
<organism evidence="2 3">
    <name type="scientific">Nocardia brasiliensis</name>
    <dbReference type="NCBI Taxonomy" id="37326"/>
    <lineage>
        <taxon>Bacteria</taxon>
        <taxon>Bacillati</taxon>
        <taxon>Actinomycetota</taxon>
        <taxon>Actinomycetes</taxon>
        <taxon>Mycobacteriales</taxon>
        <taxon>Nocardiaceae</taxon>
        <taxon>Nocardia</taxon>
    </lineage>
</organism>
<dbReference type="InterPro" id="IPR029069">
    <property type="entry name" value="HotDog_dom_sf"/>
</dbReference>
<dbReference type="InterPro" id="IPR006683">
    <property type="entry name" value="Thioestr_dom"/>
</dbReference>
<evidence type="ECO:0000259" key="1">
    <source>
        <dbReference type="Pfam" id="PF03061"/>
    </source>
</evidence>
<proteinExistence type="predicted"/>
<evidence type="ECO:0000313" key="2">
    <source>
        <dbReference type="EMBL" id="QIS03745.1"/>
    </source>
</evidence>
<name>A0A6G9XS63_NOCBR</name>
<dbReference type="Proteomes" id="UP000501705">
    <property type="component" value="Chromosome"/>
</dbReference>
<dbReference type="EMBL" id="CP046171">
    <property type="protein sequence ID" value="QIS03745.1"/>
    <property type="molecule type" value="Genomic_DNA"/>
</dbReference>
<protein>
    <submittedName>
        <fullName evidence="2">PaaI family thioesterase</fullName>
    </submittedName>
</protein>
<feature type="domain" description="Thioesterase" evidence="1">
    <location>
        <begin position="120"/>
        <end position="195"/>
    </location>
</feature>
<reference evidence="2 3" key="1">
    <citation type="journal article" date="2019" name="ACS Chem. Biol.">
        <title>Identification and Mobilization of a Cryptic Antibiotic Biosynthesis Gene Locus from a Human-Pathogenic Nocardia Isolate.</title>
        <authorList>
            <person name="Herisse M."/>
            <person name="Ishida K."/>
            <person name="Porter J.L."/>
            <person name="Howden B."/>
            <person name="Hertweck C."/>
            <person name="Stinear T.P."/>
            <person name="Pidot S.J."/>
        </authorList>
    </citation>
    <scope>NUCLEOTIDE SEQUENCE [LARGE SCALE GENOMIC DNA]</scope>
    <source>
        <strain evidence="2 3">AUSMDU00024985</strain>
    </source>
</reference>
<dbReference type="AlphaFoldDB" id="A0A6G9XS63"/>
<dbReference type="Pfam" id="PF03061">
    <property type="entry name" value="4HBT"/>
    <property type="match status" value="1"/>
</dbReference>